<evidence type="ECO:0000313" key="5">
    <source>
        <dbReference type="Proteomes" id="UP000663834"/>
    </source>
</evidence>
<dbReference type="EMBL" id="CAJOBH010015830">
    <property type="protein sequence ID" value="CAF4189928.1"/>
    <property type="molecule type" value="Genomic_DNA"/>
</dbReference>
<protein>
    <submittedName>
        <fullName evidence="2">Uncharacterized protein</fullName>
    </submittedName>
</protein>
<dbReference type="EMBL" id="CAJNOV010004086">
    <property type="protein sequence ID" value="CAF1162056.1"/>
    <property type="molecule type" value="Genomic_DNA"/>
</dbReference>
<gene>
    <name evidence="4" type="ORF">BYL167_LOCUS23195</name>
    <name evidence="1" type="ORF">CJN711_LOCUS10061</name>
    <name evidence="3" type="ORF">GIL414_LOCUS3520</name>
    <name evidence="2" type="ORF">KQP761_LOCUS13343</name>
</gene>
<evidence type="ECO:0000313" key="4">
    <source>
        <dbReference type="EMBL" id="CAF4189928.1"/>
    </source>
</evidence>
<proteinExistence type="predicted"/>
<evidence type="ECO:0000313" key="3">
    <source>
        <dbReference type="EMBL" id="CAF3843280.1"/>
    </source>
</evidence>
<comment type="caution">
    <text evidence="2">The sequence shown here is derived from an EMBL/GenBank/DDBJ whole genome shotgun (WGS) entry which is preliminary data.</text>
</comment>
<sequence length="179" mass="20429">MSEVEIALQYAKNKKNNRLRRNNINRLIGRFKANACSCSKDSMDMQSSVISSLSSMTITTDDVNNKIQPNELLSSILNFNENNSAEDEDDLSDNYDFTDLMHYEQPDNLNLHAYTSINCLSFSHNVINFIRNANISKSHAQQLIDLIQSGLPQPNNLPIYYLDVLELLSGLEIHCFFFD</sequence>
<dbReference type="Proteomes" id="UP000681967">
    <property type="component" value="Unassembled WGS sequence"/>
</dbReference>
<organism evidence="2 5">
    <name type="scientific">Rotaria magnacalcarata</name>
    <dbReference type="NCBI Taxonomy" id="392030"/>
    <lineage>
        <taxon>Eukaryota</taxon>
        <taxon>Metazoa</taxon>
        <taxon>Spiralia</taxon>
        <taxon>Gnathifera</taxon>
        <taxon>Rotifera</taxon>
        <taxon>Eurotatoria</taxon>
        <taxon>Bdelloidea</taxon>
        <taxon>Philodinida</taxon>
        <taxon>Philodinidae</taxon>
        <taxon>Rotaria</taxon>
    </lineage>
</organism>
<name>A0A815RHE6_9BILA</name>
<evidence type="ECO:0000313" key="1">
    <source>
        <dbReference type="EMBL" id="CAF1162056.1"/>
    </source>
</evidence>
<dbReference type="EMBL" id="CAJNOW010006177">
    <property type="protein sequence ID" value="CAF1476847.1"/>
    <property type="molecule type" value="Genomic_DNA"/>
</dbReference>
<dbReference type="Proteomes" id="UP000663855">
    <property type="component" value="Unassembled WGS sequence"/>
</dbReference>
<dbReference type="AlphaFoldDB" id="A0A815RHE6"/>
<evidence type="ECO:0000313" key="2">
    <source>
        <dbReference type="EMBL" id="CAF1476847.1"/>
    </source>
</evidence>
<reference evidence="2" key="1">
    <citation type="submission" date="2021-02" db="EMBL/GenBank/DDBJ databases">
        <authorList>
            <person name="Nowell W R."/>
        </authorList>
    </citation>
    <scope>NUCLEOTIDE SEQUENCE</scope>
</reference>
<dbReference type="EMBL" id="CAJOBJ010000775">
    <property type="protein sequence ID" value="CAF3843280.1"/>
    <property type="molecule type" value="Genomic_DNA"/>
</dbReference>
<dbReference type="Proteomes" id="UP000681720">
    <property type="component" value="Unassembled WGS sequence"/>
</dbReference>
<dbReference type="Proteomes" id="UP000663834">
    <property type="component" value="Unassembled WGS sequence"/>
</dbReference>
<accession>A0A815RHE6</accession>